<sequence length="200" mass="21219">MNRRVDFQVASAMRLPAYLLLPIGGAVLLLAAVLGTWLWPAPSVSIPSGPASEALAPVAVESPPPTLPQVPLSRPAQPVAPPPPSPVAIPVASAPTPVAKPTEPSPTAPAVPVYSQLTNLTDQQRGQLKNSLLSAGLRAAELAERGAKELERQREEAHARGDVAEVNRLDGLLDSYRERMERMRQQRLELAPAQAGPPTQ</sequence>
<gene>
    <name evidence="3" type="ORF">DB31_0381</name>
</gene>
<feature type="compositionally biased region" description="Pro residues" evidence="2">
    <location>
        <begin position="78"/>
        <end position="87"/>
    </location>
</feature>
<evidence type="ECO:0000313" key="4">
    <source>
        <dbReference type="Proteomes" id="UP000028725"/>
    </source>
</evidence>
<dbReference type="AlphaFoldDB" id="A0A085WWQ7"/>
<dbReference type="Proteomes" id="UP000028725">
    <property type="component" value="Unassembled WGS sequence"/>
</dbReference>
<keyword evidence="4" id="KW-1185">Reference proteome</keyword>
<dbReference type="EMBL" id="JMCB01000001">
    <property type="protein sequence ID" value="KFE72120.1"/>
    <property type="molecule type" value="Genomic_DNA"/>
</dbReference>
<reference evidence="3 4" key="1">
    <citation type="submission" date="2014-04" db="EMBL/GenBank/DDBJ databases">
        <title>Genome assembly of Hyalangium minutum DSM 14724.</title>
        <authorList>
            <person name="Sharma G."/>
            <person name="Subramanian S."/>
        </authorList>
    </citation>
    <scope>NUCLEOTIDE SEQUENCE [LARGE SCALE GENOMIC DNA]</scope>
    <source>
        <strain evidence="3 4">DSM 14724</strain>
    </source>
</reference>
<evidence type="ECO:0000313" key="3">
    <source>
        <dbReference type="EMBL" id="KFE72120.1"/>
    </source>
</evidence>
<proteinExistence type="predicted"/>
<protein>
    <submittedName>
        <fullName evidence="3">Uncharacterized protein</fullName>
    </submittedName>
</protein>
<feature type="region of interest" description="Disordered" evidence="2">
    <location>
        <begin position="64"/>
        <end position="88"/>
    </location>
</feature>
<dbReference type="STRING" id="394096.DB31_0381"/>
<keyword evidence="1" id="KW-0175">Coiled coil</keyword>
<comment type="caution">
    <text evidence="3">The sequence shown here is derived from an EMBL/GenBank/DDBJ whole genome shotgun (WGS) entry which is preliminary data.</text>
</comment>
<evidence type="ECO:0000256" key="1">
    <source>
        <dbReference type="SAM" id="Coils"/>
    </source>
</evidence>
<organism evidence="3 4">
    <name type="scientific">Hyalangium minutum</name>
    <dbReference type="NCBI Taxonomy" id="394096"/>
    <lineage>
        <taxon>Bacteria</taxon>
        <taxon>Pseudomonadati</taxon>
        <taxon>Myxococcota</taxon>
        <taxon>Myxococcia</taxon>
        <taxon>Myxococcales</taxon>
        <taxon>Cystobacterineae</taxon>
        <taxon>Archangiaceae</taxon>
        <taxon>Hyalangium</taxon>
    </lineage>
</organism>
<evidence type="ECO:0000256" key="2">
    <source>
        <dbReference type="SAM" id="MobiDB-lite"/>
    </source>
</evidence>
<feature type="coiled-coil region" evidence="1">
    <location>
        <begin position="140"/>
        <end position="186"/>
    </location>
</feature>
<accession>A0A085WWQ7</accession>
<name>A0A085WWQ7_9BACT</name>